<evidence type="ECO:0000313" key="3">
    <source>
        <dbReference type="EMBL" id="MBP3193500.1"/>
    </source>
</evidence>
<dbReference type="Gene3D" id="3.40.50.720">
    <property type="entry name" value="NAD(P)-binding Rossmann-like Domain"/>
    <property type="match status" value="1"/>
</dbReference>
<protein>
    <submittedName>
        <fullName evidence="3">SDR family oxidoreductase</fullName>
    </submittedName>
</protein>
<dbReference type="EMBL" id="JAFIDN010000011">
    <property type="protein sequence ID" value="MBP3193500.1"/>
    <property type="molecule type" value="Genomic_DNA"/>
</dbReference>
<organism evidence="3 4">
    <name type="scientific">Natronogracilivirga saccharolytica</name>
    <dbReference type="NCBI Taxonomy" id="2812953"/>
    <lineage>
        <taxon>Bacteria</taxon>
        <taxon>Pseudomonadati</taxon>
        <taxon>Balneolota</taxon>
        <taxon>Balneolia</taxon>
        <taxon>Balneolales</taxon>
        <taxon>Cyclonatronaceae</taxon>
        <taxon>Natronogracilivirga</taxon>
    </lineage>
</organism>
<dbReference type="PANTHER" id="PTHR42760:SF123">
    <property type="entry name" value="OXIDOREDUCTASE"/>
    <property type="match status" value="1"/>
</dbReference>
<comment type="similarity">
    <text evidence="1">Belongs to the short-chain dehydrogenases/reductases (SDR) family.</text>
</comment>
<dbReference type="PROSITE" id="PS00061">
    <property type="entry name" value="ADH_SHORT"/>
    <property type="match status" value="1"/>
</dbReference>
<accession>A0A8J7RM85</accession>
<evidence type="ECO:0000259" key="2">
    <source>
        <dbReference type="SMART" id="SM00822"/>
    </source>
</evidence>
<gene>
    <name evidence="3" type="ORF">NATSA_12565</name>
</gene>
<sequence>MNKPETSPFHQKVIIVTGGANGIGKAIAKRFAERRAQVAVADADSENGAALCESLRQEGHEAAFFACDISQPDAAAAMISDVKNTFGSVDILINNAGISEFKPLFETDVTDWDRVLNTNLRGAFLCAKEAAKVMPERSAVVNISSTRALMSEPGSEAYAASKGGLLALTHALAVSLQDKRIRVNAVSPGWIHTGDPKSLREKDHRQHLTGRVGRPDDIARACLFLCDPENDFITGENLVIDGGMTRKMIYEH</sequence>
<dbReference type="NCBIfam" id="NF005559">
    <property type="entry name" value="PRK07231.1"/>
    <property type="match status" value="1"/>
</dbReference>
<feature type="domain" description="Ketoreductase" evidence="2">
    <location>
        <begin position="12"/>
        <end position="193"/>
    </location>
</feature>
<dbReference type="AlphaFoldDB" id="A0A8J7RM85"/>
<dbReference type="SUPFAM" id="SSF51735">
    <property type="entry name" value="NAD(P)-binding Rossmann-fold domains"/>
    <property type="match status" value="1"/>
</dbReference>
<dbReference type="GO" id="GO:0016616">
    <property type="term" value="F:oxidoreductase activity, acting on the CH-OH group of donors, NAD or NADP as acceptor"/>
    <property type="evidence" value="ECO:0007669"/>
    <property type="project" value="TreeGrafter"/>
</dbReference>
<keyword evidence="4" id="KW-1185">Reference proteome</keyword>
<name>A0A8J7RM85_9BACT</name>
<dbReference type="GO" id="GO:0030497">
    <property type="term" value="P:fatty acid elongation"/>
    <property type="evidence" value="ECO:0007669"/>
    <property type="project" value="TreeGrafter"/>
</dbReference>
<comment type="caution">
    <text evidence="3">The sequence shown here is derived from an EMBL/GenBank/DDBJ whole genome shotgun (WGS) entry which is preliminary data.</text>
</comment>
<dbReference type="FunFam" id="3.40.50.720:FF:000084">
    <property type="entry name" value="Short-chain dehydrogenase reductase"/>
    <property type="match status" value="1"/>
</dbReference>
<dbReference type="InterPro" id="IPR020904">
    <property type="entry name" value="Sc_DH/Rdtase_CS"/>
</dbReference>
<dbReference type="PANTHER" id="PTHR42760">
    <property type="entry name" value="SHORT-CHAIN DEHYDROGENASES/REDUCTASES FAMILY MEMBER"/>
    <property type="match status" value="1"/>
</dbReference>
<evidence type="ECO:0000256" key="1">
    <source>
        <dbReference type="ARBA" id="ARBA00006484"/>
    </source>
</evidence>
<proteinExistence type="inferred from homology"/>
<dbReference type="Proteomes" id="UP000673975">
    <property type="component" value="Unassembled WGS sequence"/>
</dbReference>
<dbReference type="RefSeq" id="WP_210512957.1">
    <property type="nucleotide sequence ID" value="NZ_JAFIDN010000011.1"/>
</dbReference>
<dbReference type="PRINTS" id="PR00081">
    <property type="entry name" value="GDHRDH"/>
</dbReference>
<dbReference type="InterPro" id="IPR036291">
    <property type="entry name" value="NAD(P)-bd_dom_sf"/>
</dbReference>
<dbReference type="InterPro" id="IPR057326">
    <property type="entry name" value="KR_dom"/>
</dbReference>
<dbReference type="Pfam" id="PF13561">
    <property type="entry name" value="adh_short_C2"/>
    <property type="match status" value="1"/>
</dbReference>
<evidence type="ECO:0000313" key="4">
    <source>
        <dbReference type="Proteomes" id="UP000673975"/>
    </source>
</evidence>
<dbReference type="PRINTS" id="PR00080">
    <property type="entry name" value="SDRFAMILY"/>
</dbReference>
<dbReference type="SMART" id="SM00822">
    <property type="entry name" value="PKS_KR"/>
    <property type="match status" value="1"/>
</dbReference>
<dbReference type="CDD" id="cd05233">
    <property type="entry name" value="SDR_c"/>
    <property type="match status" value="1"/>
</dbReference>
<reference evidence="3" key="1">
    <citation type="submission" date="2021-02" db="EMBL/GenBank/DDBJ databases">
        <title>Natronogracilivirga saccharolytica gen. nov. sp. nov. a new anaerobic, haloalkiliphilic carbohydrate-fermenting bacterium from soda lake and proposing of Cyclonatronumiaceae fam. nov. in the phylum Balneolaeota.</title>
        <authorList>
            <person name="Zhilina T.N."/>
            <person name="Sorokin D.Y."/>
            <person name="Zavarzina D.G."/>
            <person name="Toshchakov S.V."/>
            <person name="Kublanov I.V."/>
        </authorList>
    </citation>
    <scope>NUCLEOTIDE SEQUENCE</scope>
    <source>
        <strain evidence="3">Z-1702</strain>
    </source>
</reference>
<dbReference type="InterPro" id="IPR002347">
    <property type="entry name" value="SDR_fam"/>
</dbReference>